<evidence type="ECO:0000313" key="3">
    <source>
        <dbReference type="EMBL" id="CDW46492.1"/>
    </source>
</evidence>
<dbReference type="EMBL" id="HACA01029131">
    <property type="protein sequence ID" value="CDW46492.1"/>
    <property type="molecule type" value="Transcribed_RNA"/>
</dbReference>
<protein>
    <recommendedName>
        <fullName evidence="2">C2H2-type domain-containing protein</fullName>
    </recommendedName>
</protein>
<name>A0A0K2V8K4_LEPSM</name>
<sequence>MTSPKTDYISFNTTVCGVCHESFDSVRALKAHAKERHVEEFNVFKILMSSTVGSAISDSLVEKLASTEARITRSMGISRGRAREMNNLLISLHGDISHADLVRVRHRQTYKRRVSEVMADLEATASNSGGRLIGDISMSLAEQEAEVLSQDPALTSGEITDLLLFSNDDMTREQIQILRSSPTYKVMVANPSGSPSRVVTNTSNSSVFVPESEVANPNVFEPPLREADTVSLSQATGAVPKILSKKRVRLSATDGGQNSTSKRHVRSGEVFLFKDRTPPPIPPKSGSSKTKNDANNQPIFETIVLDDSEGAEAVEGPMDIATSPTPAGPRQ</sequence>
<evidence type="ECO:0000256" key="1">
    <source>
        <dbReference type="SAM" id="MobiDB-lite"/>
    </source>
</evidence>
<feature type="non-terminal residue" evidence="3">
    <location>
        <position position="331"/>
    </location>
</feature>
<dbReference type="PROSITE" id="PS00028">
    <property type="entry name" value="ZINC_FINGER_C2H2_1"/>
    <property type="match status" value="1"/>
</dbReference>
<evidence type="ECO:0000259" key="2">
    <source>
        <dbReference type="PROSITE" id="PS00028"/>
    </source>
</evidence>
<organism evidence="3">
    <name type="scientific">Lepeophtheirus salmonis</name>
    <name type="common">Salmon louse</name>
    <name type="synonym">Caligus salmonis</name>
    <dbReference type="NCBI Taxonomy" id="72036"/>
    <lineage>
        <taxon>Eukaryota</taxon>
        <taxon>Metazoa</taxon>
        <taxon>Ecdysozoa</taxon>
        <taxon>Arthropoda</taxon>
        <taxon>Crustacea</taxon>
        <taxon>Multicrustacea</taxon>
        <taxon>Hexanauplia</taxon>
        <taxon>Copepoda</taxon>
        <taxon>Siphonostomatoida</taxon>
        <taxon>Caligidae</taxon>
        <taxon>Lepeophtheirus</taxon>
    </lineage>
</organism>
<reference evidence="3" key="1">
    <citation type="submission" date="2014-05" db="EMBL/GenBank/DDBJ databases">
        <authorList>
            <person name="Chronopoulou M."/>
        </authorList>
    </citation>
    <scope>NUCLEOTIDE SEQUENCE</scope>
    <source>
        <tissue evidence="3">Whole organism</tissue>
    </source>
</reference>
<feature type="region of interest" description="Disordered" evidence="1">
    <location>
        <begin position="250"/>
        <end position="331"/>
    </location>
</feature>
<accession>A0A0K2V8K4</accession>
<dbReference type="AlphaFoldDB" id="A0A0K2V8K4"/>
<proteinExistence type="predicted"/>
<feature type="domain" description="C2H2-type" evidence="2">
    <location>
        <begin position="16"/>
        <end position="37"/>
    </location>
</feature>
<dbReference type="InterPro" id="IPR013087">
    <property type="entry name" value="Znf_C2H2_type"/>
</dbReference>